<dbReference type="EC" id="2.7.7.7" evidence="1"/>
<dbReference type="InterPro" id="IPR012337">
    <property type="entry name" value="RNaseH-like_sf"/>
</dbReference>
<keyword evidence="2" id="KW-0472">Membrane</keyword>
<dbReference type="InterPro" id="IPR036397">
    <property type="entry name" value="RNaseH_sf"/>
</dbReference>
<dbReference type="AlphaFoldDB" id="A0A3L6D7X0"/>
<reference evidence="3 4" key="1">
    <citation type="journal article" date="2018" name="Nat. Genet.">
        <title>Extensive intraspecific gene order and gene structural variations between Mo17 and other maize genomes.</title>
        <authorList>
            <person name="Sun S."/>
            <person name="Zhou Y."/>
            <person name="Chen J."/>
            <person name="Shi J."/>
            <person name="Zhao H."/>
            <person name="Zhao H."/>
            <person name="Song W."/>
            <person name="Zhang M."/>
            <person name="Cui Y."/>
            <person name="Dong X."/>
            <person name="Liu H."/>
            <person name="Ma X."/>
            <person name="Jiao Y."/>
            <person name="Wang B."/>
            <person name="Wei X."/>
            <person name="Stein J.C."/>
            <person name="Glaubitz J.C."/>
            <person name="Lu F."/>
            <person name="Yu G."/>
            <person name="Liang C."/>
            <person name="Fengler K."/>
            <person name="Li B."/>
            <person name="Rafalski A."/>
            <person name="Schnable P.S."/>
            <person name="Ware D.H."/>
            <person name="Buckler E.S."/>
            <person name="Lai J."/>
        </authorList>
    </citation>
    <scope>NUCLEOTIDE SEQUENCE [LARGE SCALE GENOMIC DNA]</scope>
    <source>
        <strain evidence="4">cv. Missouri 17</strain>
        <tissue evidence="3">Seedling</tissue>
    </source>
</reference>
<dbReference type="Gene3D" id="3.30.420.10">
    <property type="entry name" value="Ribonuclease H-like superfamily/Ribonuclease H"/>
    <property type="match status" value="1"/>
</dbReference>
<evidence type="ECO:0000313" key="4">
    <source>
        <dbReference type="Proteomes" id="UP000251960"/>
    </source>
</evidence>
<dbReference type="PANTHER" id="PTHR10670">
    <property type="entry name" value="DNA POLYMERASE EPSILON CATALYTIC SUBUNIT A"/>
    <property type="match status" value="1"/>
</dbReference>
<keyword evidence="2" id="KW-0812">Transmembrane</keyword>
<comment type="catalytic activity">
    <reaction evidence="1">
        <text>DNA(n) + a 2'-deoxyribonucleoside 5'-triphosphate = DNA(n+1) + diphosphate</text>
        <dbReference type="Rhea" id="RHEA:22508"/>
        <dbReference type="Rhea" id="RHEA-COMP:17339"/>
        <dbReference type="Rhea" id="RHEA-COMP:17340"/>
        <dbReference type="ChEBI" id="CHEBI:33019"/>
        <dbReference type="ChEBI" id="CHEBI:61560"/>
        <dbReference type="ChEBI" id="CHEBI:173112"/>
        <dbReference type="EC" id="2.7.7.7"/>
    </reaction>
</comment>
<feature type="transmembrane region" description="Helical" evidence="2">
    <location>
        <begin position="185"/>
        <end position="203"/>
    </location>
</feature>
<comment type="cofactor">
    <cofactor evidence="1">
        <name>[4Fe-4S] cluster</name>
        <dbReference type="ChEBI" id="CHEBI:49883"/>
    </cofactor>
</comment>
<keyword evidence="1" id="KW-0004">4Fe-4S</keyword>
<keyword evidence="1" id="KW-0808">Transferase</keyword>
<dbReference type="EMBL" id="NCVQ01000064">
    <property type="protein sequence ID" value="PWZ04675.1"/>
    <property type="molecule type" value="Genomic_DNA"/>
</dbReference>
<keyword evidence="1" id="KW-0411">Iron-sulfur</keyword>
<accession>A0A3L6D7X0</accession>
<organism evidence="3 4">
    <name type="scientific">Zea mays</name>
    <name type="common">Maize</name>
    <dbReference type="NCBI Taxonomy" id="4577"/>
    <lineage>
        <taxon>Eukaryota</taxon>
        <taxon>Viridiplantae</taxon>
        <taxon>Streptophyta</taxon>
        <taxon>Embryophyta</taxon>
        <taxon>Tracheophyta</taxon>
        <taxon>Spermatophyta</taxon>
        <taxon>Magnoliopsida</taxon>
        <taxon>Liliopsida</taxon>
        <taxon>Poales</taxon>
        <taxon>Poaceae</taxon>
        <taxon>PACMAD clade</taxon>
        <taxon>Panicoideae</taxon>
        <taxon>Andropogonodae</taxon>
        <taxon>Andropogoneae</taxon>
        <taxon>Tripsacinae</taxon>
        <taxon>Zea</taxon>
    </lineage>
</organism>
<keyword evidence="1" id="KW-0235">DNA replication</keyword>
<keyword evidence="1" id="KW-0539">Nucleus</keyword>
<keyword evidence="1" id="KW-0863">Zinc-finger</keyword>
<keyword evidence="2" id="KW-1133">Transmembrane helix</keyword>
<dbReference type="Proteomes" id="UP000251960">
    <property type="component" value="Unassembled WGS sequence"/>
</dbReference>
<keyword evidence="1" id="KW-0239">DNA-directed DNA polymerase</keyword>
<keyword evidence="1" id="KW-0238">DNA-binding</keyword>
<dbReference type="GO" id="GO:0051539">
    <property type="term" value="F:4 iron, 4 sulfur cluster binding"/>
    <property type="evidence" value="ECO:0007669"/>
    <property type="project" value="UniProtKB-KW"/>
</dbReference>
<keyword evidence="1" id="KW-0408">Iron</keyword>
<dbReference type="InterPro" id="IPR029703">
    <property type="entry name" value="POL2"/>
</dbReference>
<evidence type="ECO:0000256" key="2">
    <source>
        <dbReference type="SAM" id="Phobius"/>
    </source>
</evidence>
<comment type="function">
    <text evidence="1">DNA polymerase II participates in chromosomal DNA replication.</text>
</comment>
<gene>
    <name evidence="3" type="primary">POL2B_3</name>
    <name evidence="3" type="ORF">Zm00014a_007492</name>
</gene>
<comment type="caution">
    <text evidence="3">The sequence shown here is derived from an EMBL/GenBank/DDBJ whole genome shotgun (WGS) entry which is preliminary data.</text>
</comment>
<dbReference type="SUPFAM" id="SSF53098">
    <property type="entry name" value="Ribonuclease H-like"/>
    <property type="match status" value="1"/>
</dbReference>
<dbReference type="GO" id="GO:0003887">
    <property type="term" value="F:DNA-directed DNA polymerase activity"/>
    <property type="evidence" value="ECO:0007669"/>
    <property type="project" value="UniProtKB-KW"/>
</dbReference>
<keyword evidence="1" id="KW-0548">Nucleotidyltransferase</keyword>
<comment type="similarity">
    <text evidence="1">Belongs to the DNA polymerase type-B family.</text>
</comment>
<comment type="subcellular location">
    <subcellularLocation>
        <location evidence="1">Nucleus</location>
    </subcellularLocation>
</comment>
<dbReference type="GO" id="GO:0006260">
    <property type="term" value="P:DNA replication"/>
    <property type="evidence" value="ECO:0007669"/>
    <property type="project" value="UniProtKB-KW"/>
</dbReference>
<dbReference type="GO" id="GO:0008622">
    <property type="term" value="C:epsilon DNA polymerase complex"/>
    <property type="evidence" value="ECO:0007669"/>
    <property type="project" value="InterPro"/>
</dbReference>
<evidence type="ECO:0000256" key="1">
    <source>
        <dbReference type="RuleBase" id="RU365029"/>
    </source>
</evidence>
<keyword evidence="1" id="KW-0479">Metal-binding</keyword>
<protein>
    <recommendedName>
        <fullName evidence="1">DNA polymerase epsilon catalytic subunit</fullName>
        <ecNumber evidence="1">2.7.7.7</ecNumber>
    </recommendedName>
</protein>
<keyword evidence="1" id="KW-0862">Zinc</keyword>
<dbReference type="GO" id="GO:0008270">
    <property type="term" value="F:zinc ion binding"/>
    <property type="evidence" value="ECO:0007669"/>
    <property type="project" value="UniProtKB-KW"/>
</dbReference>
<proteinExistence type="inferred from homology"/>
<name>A0A3L6D7X0_MAIZE</name>
<dbReference type="PANTHER" id="PTHR10670:SF0">
    <property type="entry name" value="DNA POLYMERASE EPSILON CATALYTIC SUBUNIT A"/>
    <property type="match status" value="1"/>
</dbReference>
<dbReference type="GO" id="GO:0003677">
    <property type="term" value="F:DNA binding"/>
    <property type="evidence" value="ECO:0007669"/>
    <property type="project" value="UniProtKB-KW"/>
</dbReference>
<evidence type="ECO:0000313" key="3">
    <source>
        <dbReference type="EMBL" id="PWZ04675.1"/>
    </source>
</evidence>
<sequence length="225" mass="25276">MDQVFGAEYVSLHVRRSNRAAFNLYTSTLGWASGALDPERSSSADRVWSVKRTLFLTLIIVLYHHNQKVDLCVEVSPGLHKAKKALNTSCSGYSHVKNSESILLFFAKVPDHVFHFVGGSSITHMSKPRRECKLQKAVYLSLEAVTKAKLGYDPLEVNPEDMVRFAMEQPQTMASYSVSDVVATYYLYMTYVHPFIFSLAIIIPMSPDEVLRKGSGTLCEMLLMV</sequence>
<dbReference type="GO" id="GO:0006281">
    <property type="term" value="P:DNA repair"/>
    <property type="evidence" value="ECO:0007669"/>
    <property type="project" value="InterPro"/>
</dbReference>